<dbReference type="GeneID" id="39421264"/>
<gene>
    <name evidence="3" type="ORF">NFRAN_1963</name>
</gene>
<dbReference type="KEGG" id="nfn:NFRAN_1963"/>
<proteinExistence type="predicted"/>
<dbReference type="PANTHER" id="PTHR24412:SF441">
    <property type="entry name" value="KELCH-LIKE PROTEIN 28"/>
    <property type="match status" value="1"/>
</dbReference>
<dbReference type="AlphaFoldDB" id="A0A484IBX7"/>
<dbReference type="Gene3D" id="2.120.10.80">
    <property type="entry name" value="Kelch-type beta propeller"/>
    <property type="match status" value="2"/>
</dbReference>
<reference evidence="3 4" key="1">
    <citation type="submission" date="2019-02" db="EMBL/GenBank/DDBJ databases">
        <authorList>
            <person name="Lehtovirta-Morley E L."/>
        </authorList>
    </citation>
    <scope>NUCLEOTIDE SEQUENCE [LARGE SCALE GENOMIC DNA]</scope>
    <source>
        <strain evidence="3">NFRAN1</strain>
    </source>
</reference>
<keyword evidence="2" id="KW-0677">Repeat</keyword>
<accession>A0A484IBX7</accession>
<dbReference type="PANTHER" id="PTHR24412">
    <property type="entry name" value="KELCH PROTEIN"/>
    <property type="match status" value="1"/>
</dbReference>
<name>A0A484IBX7_9ARCH</name>
<evidence type="ECO:0000313" key="3">
    <source>
        <dbReference type="EMBL" id="VFJ14285.1"/>
    </source>
</evidence>
<evidence type="ECO:0008006" key="5">
    <source>
        <dbReference type="Google" id="ProtNLM"/>
    </source>
</evidence>
<keyword evidence="1" id="KW-0880">Kelch repeat</keyword>
<keyword evidence="4" id="KW-1185">Reference proteome</keyword>
<dbReference type="Proteomes" id="UP000294299">
    <property type="component" value="Chromosome NFRAN"/>
</dbReference>
<dbReference type="Pfam" id="PF01344">
    <property type="entry name" value="Kelch_1"/>
    <property type="match status" value="2"/>
</dbReference>
<dbReference type="EMBL" id="LR216287">
    <property type="protein sequence ID" value="VFJ14285.1"/>
    <property type="molecule type" value="Genomic_DNA"/>
</dbReference>
<dbReference type="RefSeq" id="WP_134484540.1">
    <property type="nucleotide sequence ID" value="NZ_LR216287.1"/>
</dbReference>
<dbReference type="Pfam" id="PF24681">
    <property type="entry name" value="Kelch_KLHDC2_KLHL20_DRC7"/>
    <property type="match status" value="1"/>
</dbReference>
<dbReference type="SUPFAM" id="SSF117281">
    <property type="entry name" value="Kelch motif"/>
    <property type="match status" value="2"/>
</dbReference>
<evidence type="ECO:0000313" key="4">
    <source>
        <dbReference type="Proteomes" id="UP000294299"/>
    </source>
</evidence>
<dbReference type="OrthoDB" id="41193at2157"/>
<evidence type="ECO:0000256" key="2">
    <source>
        <dbReference type="ARBA" id="ARBA00022737"/>
    </source>
</evidence>
<dbReference type="PRINTS" id="PR00501">
    <property type="entry name" value="KELCHREPEAT"/>
</dbReference>
<evidence type="ECO:0000256" key="1">
    <source>
        <dbReference type="ARBA" id="ARBA00022441"/>
    </source>
</evidence>
<protein>
    <recommendedName>
        <fullName evidence="5">N-acetylneuraminate epimerase</fullName>
    </recommendedName>
</protein>
<sequence length="341" mass="37385">MRLGIRLIFPLIVTIGFVSLLLSPPGNTEGVENSTWTIGKEMPTNRTEITAAVVDDKIYVIGGADYRADGAVNIVEIYDPNTDKWTSGAPLPYSLDHAPSVVYNDKIYVIGGFLQDKITTDKVLIYDPATNEWTEGTPLPDPRCCHVAEVINGTIYAISGLDFDHNPVATNFAYHIENDTWVEKSPMPEKNGPKHHASSAVVDDKIYVLGGRLFGNGVPNEINDALTNLDDNMMYDPKTDKWTSMDPMPIRRSGFAAESLNGEIYVFGGQMADGANINVERYDPITNKWSVEPDMKVDRSGLAVAAYNDKIYVFGGQHKGLQALSINEILIPGNDKNTAGT</sequence>
<organism evidence="3 4">
    <name type="scientific">Candidatus Nitrosocosmicus franklandianus</name>
    <dbReference type="NCBI Taxonomy" id="1798806"/>
    <lineage>
        <taxon>Archaea</taxon>
        <taxon>Nitrososphaerota</taxon>
        <taxon>Nitrososphaeria</taxon>
        <taxon>Nitrososphaerales</taxon>
        <taxon>Nitrososphaeraceae</taxon>
        <taxon>Candidatus Nitrosocosmicus</taxon>
    </lineage>
</organism>
<dbReference type="InterPro" id="IPR015915">
    <property type="entry name" value="Kelch-typ_b-propeller"/>
</dbReference>
<dbReference type="SMART" id="SM00612">
    <property type="entry name" value="Kelch"/>
    <property type="match status" value="5"/>
</dbReference>
<dbReference type="InterPro" id="IPR006652">
    <property type="entry name" value="Kelch_1"/>
</dbReference>